<organism evidence="2 3">
    <name type="scientific">Paxillus rubicundulus Ve08.2h10</name>
    <dbReference type="NCBI Taxonomy" id="930991"/>
    <lineage>
        <taxon>Eukaryota</taxon>
        <taxon>Fungi</taxon>
        <taxon>Dikarya</taxon>
        <taxon>Basidiomycota</taxon>
        <taxon>Agaricomycotina</taxon>
        <taxon>Agaricomycetes</taxon>
        <taxon>Agaricomycetidae</taxon>
        <taxon>Boletales</taxon>
        <taxon>Paxilineae</taxon>
        <taxon>Paxillaceae</taxon>
        <taxon>Paxillus</taxon>
    </lineage>
</organism>
<gene>
    <name evidence="2" type="ORF">PAXRUDRAFT_16864</name>
</gene>
<proteinExistence type="predicted"/>
<evidence type="ECO:0000313" key="2">
    <source>
        <dbReference type="EMBL" id="KIK78456.1"/>
    </source>
</evidence>
<keyword evidence="3" id="KW-1185">Reference proteome</keyword>
<dbReference type="EMBL" id="KN826584">
    <property type="protein sequence ID" value="KIK78456.1"/>
    <property type="molecule type" value="Genomic_DNA"/>
</dbReference>
<dbReference type="HOGENOM" id="CLU_066687_0_0_1"/>
<feature type="compositionally biased region" description="Acidic residues" evidence="1">
    <location>
        <begin position="250"/>
        <end position="259"/>
    </location>
</feature>
<reference evidence="2 3" key="1">
    <citation type="submission" date="2014-04" db="EMBL/GenBank/DDBJ databases">
        <authorList>
            <consortium name="DOE Joint Genome Institute"/>
            <person name="Kuo A."/>
            <person name="Kohler A."/>
            <person name="Jargeat P."/>
            <person name="Nagy L.G."/>
            <person name="Floudas D."/>
            <person name="Copeland A."/>
            <person name="Barry K.W."/>
            <person name="Cichocki N."/>
            <person name="Veneault-Fourrey C."/>
            <person name="LaButti K."/>
            <person name="Lindquist E.A."/>
            <person name="Lipzen A."/>
            <person name="Lundell T."/>
            <person name="Morin E."/>
            <person name="Murat C."/>
            <person name="Sun H."/>
            <person name="Tunlid A."/>
            <person name="Henrissat B."/>
            <person name="Grigoriev I.V."/>
            <person name="Hibbett D.S."/>
            <person name="Martin F."/>
            <person name="Nordberg H.P."/>
            <person name="Cantor M.N."/>
            <person name="Hua S.X."/>
        </authorList>
    </citation>
    <scope>NUCLEOTIDE SEQUENCE [LARGE SCALE GENOMIC DNA]</scope>
    <source>
        <strain evidence="2 3">Ve08.2h10</strain>
    </source>
</reference>
<feature type="region of interest" description="Disordered" evidence="1">
    <location>
        <begin position="152"/>
        <end position="280"/>
    </location>
</feature>
<dbReference type="Proteomes" id="UP000054538">
    <property type="component" value="Unassembled WGS sequence"/>
</dbReference>
<dbReference type="AlphaFoldDB" id="A0A0D0D4E6"/>
<feature type="compositionally biased region" description="Basic and acidic residues" evidence="1">
    <location>
        <begin position="260"/>
        <end position="280"/>
    </location>
</feature>
<evidence type="ECO:0000256" key="1">
    <source>
        <dbReference type="SAM" id="MobiDB-lite"/>
    </source>
</evidence>
<protein>
    <submittedName>
        <fullName evidence="2">Uncharacterized protein</fullName>
    </submittedName>
</protein>
<name>A0A0D0D4E6_9AGAM</name>
<evidence type="ECO:0000313" key="3">
    <source>
        <dbReference type="Proteomes" id="UP000054538"/>
    </source>
</evidence>
<feature type="compositionally biased region" description="Acidic residues" evidence="1">
    <location>
        <begin position="181"/>
        <end position="205"/>
    </location>
</feature>
<dbReference type="STRING" id="930991.A0A0D0D4E6"/>
<accession>A0A0D0D4E6</accession>
<dbReference type="InParanoid" id="A0A0D0D4E6"/>
<reference evidence="3" key="2">
    <citation type="submission" date="2015-01" db="EMBL/GenBank/DDBJ databases">
        <title>Evolutionary Origins and Diversification of the Mycorrhizal Mutualists.</title>
        <authorList>
            <consortium name="DOE Joint Genome Institute"/>
            <consortium name="Mycorrhizal Genomics Consortium"/>
            <person name="Kohler A."/>
            <person name="Kuo A."/>
            <person name="Nagy L.G."/>
            <person name="Floudas D."/>
            <person name="Copeland A."/>
            <person name="Barry K.W."/>
            <person name="Cichocki N."/>
            <person name="Veneault-Fourrey C."/>
            <person name="LaButti K."/>
            <person name="Lindquist E.A."/>
            <person name="Lipzen A."/>
            <person name="Lundell T."/>
            <person name="Morin E."/>
            <person name="Murat C."/>
            <person name="Riley R."/>
            <person name="Ohm R."/>
            <person name="Sun H."/>
            <person name="Tunlid A."/>
            <person name="Henrissat B."/>
            <person name="Grigoriev I.V."/>
            <person name="Hibbett D.S."/>
            <person name="Martin F."/>
        </authorList>
    </citation>
    <scope>NUCLEOTIDE SEQUENCE [LARGE SCALE GENOMIC DNA]</scope>
    <source>
        <strain evidence="3">Ve08.2h10</strain>
    </source>
</reference>
<sequence length="280" mass="31599">MEKIFACILSSPIISSSIANDLTKWNDEQLHEHKDDDDRSFEKKSVECRHRMKTWKEAEHQRAEEMVRQKVEEEAKRKVEVEAQRRAEVKAKLHTEEVVWVQSLVSGPSKDKQPKAAASGVAEVMEQAGGLAPCYGCLGAGVACKMKMAGGDKQSTWQRKQEEVMSPWAGKKKAQMQSLVVDEDEDGDKEYEEEAEDEEAEEECDTLDRRRAAEESGVQSEMMLGILEEIQGCLDPEYTPDKPEVGSEKEFEEEEVAEVAEEREALKGQSEEEAKVDESV</sequence>
<feature type="compositionally biased region" description="Basic and acidic residues" evidence="1">
    <location>
        <begin position="239"/>
        <end position="249"/>
    </location>
</feature>